<evidence type="ECO:0000313" key="2">
    <source>
        <dbReference type="Proteomes" id="UP000199088"/>
    </source>
</evidence>
<name>A0A1H0RUB2_9ACTN</name>
<keyword evidence="2" id="KW-1185">Reference proteome</keyword>
<evidence type="ECO:0000313" key="1">
    <source>
        <dbReference type="EMBL" id="SDP32919.1"/>
    </source>
</evidence>
<proteinExistence type="predicted"/>
<protein>
    <submittedName>
        <fullName evidence="1">Uncharacterized protein</fullName>
    </submittedName>
</protein>
<dbReference type="Proteomes" id="UP000199088">
    <property type="component" value="Unassembled WGS sequence"/>
</dbReference>
<sequence length="114" mass="12098">MVTIWLCATDKSGMSAHAASVGHPGRCPHWSDPAHQAAITAAYDSLCEALTGPVATLRLVGARSALTSPAHRVRELGRLARASQLPARAALLRWGALPPAVRHDLLDTWYGRAA</sequence>
<organism evidence="1 2">
    <name type="scientific">Klenkia soli</name>
    <dbReference type="NCBI Taxonomy" id="1052260"/>
    <lineage>
        <taxon>Bacteria</taxon>
        <taxon>Bacillati</taxon>
        <taxon>Actinomycetota</taxon>
        <taxon>Actinomycetes</taxon>
        <taxon>Geodermatophilales</taxon>
        <taxon>Geodermatophilaceae</taxon>
        <taxon>Klenkia</taxon>
    </lineage>
</organism>
<reference evidence="2" key="1">
    <citation type="submission" date="2016-10" db="EMBL/GenBank/DDBJ databases">
        <authorList>
            <person name="Varghese N."/>
            <person name="Submissions S."/>
        </authorList>
    </citation>
    <scope>NUCLEOTIDE SEQUENCE [LARGE SCALE GENOMIC DNA]</scope>
    <source>
        <strain evidence="2">DSM 45843</strain>
    </source>
</reference>
<gene>
    <name evidence="1" type="ORF">SAMN05660199_03632</name>
</gene>
<accession>A0A1H0RUB2</accession>
<dbReference type="STRING" id="1052260.SAMN05660199_03632"/>
<dbReference type="AlphaFoldDB" id="A0A1H0RUB2"/>
<dbReference type="EMBL" id="FNIR01000012">
    <property type="protein sequence ID" value="SDP32919.1"/>
    <property type="molecule type" value="Genomic_DNA"/>
</dbReference>